<comment type="caution">
    <text evidence="9">The sequence shown here is derived from an EMBL/GenBank/DDBJ whole genome shotgun (WGS) entry which is preliminary data.</text>
</comment>
<feature type="transmembrane region" description="Helical" evidence="8">
    <location>
        <begin position="87"/>
        <end position="108"/>
    </location>
</feature>
<accession>A0A9W7XGJ6</accession>
<evidence type="ECO:0000256" key="3">
    <source>
        <dbReference type="ARBA" id="ARBA00022448"/>
    </source>
</evidence>
<evidence type="ECO:0000256" key="7">
    <source>
        <dbReference type="RuleBase" id="RU362091"/>
    </source>
</evidence>
<evidence type="ECO:0000256" key="5">
    <source>
        <dbReference type="ARBA" id="ARBA00022989"/>
    </source>
</evidence>
<dbReference type="InterPro" id="IPR050277">
    <property type="entry name" value="Sodium:Solute_Symporter"/>
</dbReference>
<keyword evidence="5 8" id="KW-1133">Transmembrane helix</keyword>
<feature type="transmembrane region" description="Helical" evidence="8">
    <location>
        <begin position="58"/>
        <end position="75"/>
    </location>
</feature>
<feature type="transmembrane region" description="Helical" evidence="8">
    <location>
        <begin position="169"/>
        <end position="189"/>
    </location>
</feature>
<dbReference type="Pfam" id="PF00474">
    <property type="entry name" value="SSF"/>
    <property type="match status" value="1"/>
</dbReference>
<evidence type="ECO:0000256" key="4">
    <source>
        <dbReference type="ARBA" id="ARBA00022692"/>
    </source>
</evidence>
<evidence type="ECO:0000313" key="10">
    <source>
        <dbReference type="Proteomes" id="UP001145021"/>
    </source>
</evidence>
<gene>
    <name evidence="9" type="ORF">LPJ64_005781</name>
</gene>
<proteinExistence type="inferred from homology"/>
<evidence type="ECO:0000256" key="8">
    <source>
        <dbReference type="SAM" id="Phobius"/>
    </source>
</evidence>
<dbReference type="GO" id="GO:0015606">
    <property type="term" value="F:spermidine transmembrane transporter activity"/>
    <property type="evidence" value="ECO:0007669"/>
    <property type="project" value="TreeGrafter"/>
</dbReference>
<feature type="transmembrane region" description="Helical" evidence="8">
    <location>
        <begin position="267"/>
        <end position="289"/>
    </location>
</feature>
<dbReference type="PROSITE" id="PS50283">
    <property type="entry name" value="NA_SOLUT_SYMP_3"/>
    <property type="match status" value="1"/>
</dbReference>
<feature type="transmembrane region" description="Helical" evidence="8">
    <location>
        <begin position="309"/>
        <end position="337"/>
    </location>
</feature>
<dbReference type="InterPro" id="IPR038377">
    <property type="entry name" value="Na/Glc_symporter_sf"/>
</dbReference>
<dbReference type="EMBL" id="JANBOH010000415">
    <property type="protein sequence ID" value="KAJ1642370.1"/>
    <property type="molecule type" value="Genomic_DNA"/>
</dbReference>
<dbReference type="Proteomes" id="UP001145021">
    <property type="component" value="Unassembled WGS sequence"/>
</dbReference>
<feature type="transmembrane region" description="Helical" evidence="8">
    <location>
        <begin position="416"/>
        <end position="437"/>
    </location>
</feature>
<name>A0A9W7XGJ6_9FUNG</name>
<dbReference type="PANTHER" id="PTHR48086">
    <property type="entry name" value="SODIUM/PROLINE SYMPORTER-RELATED"/>
    <property type="match status" value="1"/>
</dbReference>
<keyword evidence="6 8" id="KW-0472">Membrane</keyword>
<feature type="transmembrane region" description="Helical" evidence="8">
    <location>
        <begin position="236"/>
        <end position="255"/>
    </location>
</feature>
<feature type="transmembrane region" description="Helical" evidence="8">
    <location>
        <begin position="133"/>
        <end position="157"/>
    </location>
</feature>
<feature type="transmembrane region" description="Helical" evidence="8">
    <location>
        <begin position="20"/>
        <end position="37"/>
    </location>
</feature>
<evidence type="ECO:0000256" key="2">
    <source>
        <dbReference type="ARBA" id="ARBA00006434"/>
    </source>
</evidence>
<sequence>MADSTSDSGPKVSSPAANALIYVTLIAFLALGIFAGWRSHRNAGLFLKAIKSQSVLSLSLNFLAVNIGSGIFFSLPEVGTIAGVTGVFAYAFASGAPLFLFALVGPLFRKHNSKQWSMTAFVRERYGRPLHKLYGVICTLFVGMYMVSELTTIYGVFQLLTPLHPLAPMIIICVITTIYTAFGGVFASLMTDAIQCVLIFVLIIIAVIAVGVSVRPSKEDIERAGLVKPTKMGGELFVILTLAIAFSDMYHQGFWQRTFASRNDRDLRWATFFGFWLVFAVTALVGMAGPLAAWAGTWSPDSDVPGSSAFFTIIASMPGWVSGLTLILTTSLSCCAIDTCQTAMFASLYDLVEQKVNIWVVRAVVILLNIPVIFLAMRAPDILQVYLLADLLASATILPVLIGLIKKFNFVHWTDALVGCFGGIIAVGAFGQVYIGNRHDGWRLLLLDGGLYVNDERVLGAFCFAPLGSVVFTFFFAGLRMALTRVFGCRQYWYINTIPIADNSEDEEKVDVTKKPLNISSDQAKSGYASDNDMVVAPARASTIAKLYALARRFIATLQPRVGD</sequence>
<keyword evidence="4 8" id="KW-0812">Transmembrane</keyword>
<feature type="transmembrane region" description="Helical" evidence="8">
    <location>
        <begin position="457"/>
        <end position="477"/>
    </location>
</feature>
<evidence type="ECO:0008006" key="11">
    <source>
        <dbReference type="Google" id="ProtNLM"/>
    </source>
</evidence>
<dbReference type="GO" id="GO:0005886">
    <property type="term" value="C:plasma membrane"/>
    <property type="evidence" value="ECO:0007669"/>
    <property type="project" value="TreeGrafter"/>
</dbReference>
<keyword evidence="10" id="KW-1185">Reference proteome</keyword>
<organism evidence="9 10">
    <name type="scientific">Coemansia asiatica</name>
    <dbReference type="NCBI Taxonomy" id="1052880"/>
    <lineage>
        <taxon>Eukaryota</taxon>
        <taxon>Fungi</taxon>
        <taxon>Fungi incertae sedis</taxon>
        <taxon>Zoopagomycota</taxon>
        <taxon>Kickxellomycotina</taxon>
        <taxon>Kickxellomycetes</taxon>
        <taxon>Kickxellales</taxon>
        <taxon>Kickxellaceae</taxon>
        <taxon>Coemansia</taxon>
    </lineage>
</organism>
<evidence type="ECO:0000256" key="1">
    <source>
        <dbReference type="ARBA" id="ARBA00004141"/>
    </source>
</evidence>
<feature type="transmembrane region" description="Helical" evidence="8">
    <location>
        <begin position="196"/>
        <end position="216"/>
    </location>
</feature>
<evidence type="ECO:0000256" key="6">
    <source>
        <dbReference type="ARBA" id="ARBA00023136"/>
    </source>
</evidence>
<reference evidence="9" key="1">
    <citation type="submission" date="2022-07" db="EMBL/GenBank/DDBJ databases">
        <title>Phylogenomic reconstructions and comparative analyses of Kickxellomycotina fungi.</title>
        <authorList>
            <person name="Reynolds N.K."/>
            <person name="Stajich J.E."/>
            <person name="Barry K."/>
            <person name="Grigoriev I.V."/>
            <person name="Crous P."/>
            <person name="Smith M.E."/>
        </authorList>
    </citation>
    <scope>NUCLEOTIDE SEQUENCE</scope>
    <source>
        <strain evidence="9">NBRC 105413</strain>
    </source>
</reference>
<feature type="transmembrane region" description="Helical" evidence="8">
    <location>
        <begin position="383"/>
        <end position="404"/>
    </location>
</feature>
<dbReference type="PANTHER" id="PTHR48086:SF10">
    <property type="entry name" value="AGR155CP"/>
    <property type="match status" value="1"/>
</dbReference>
<dbReference type="InterPro" id="IPR001734">
    <property type="entry name" value="Na/solute_symporter"/>
</dbReference>
<dbReference type="Gene3D" id="1.20.1730.10">
    <property type="entry name" value="Sodium/glucose cotransporter"/>
    <property type="match status" value="1"/>
</dbReference>
<keyword evidence="3" id="KW-0813">Transport</keyword>
<comment type="similarity">
    <text evidence="2 7">Belongs to the sodium:solute symporter (SSF) (TC 2.A.21) family.</text>
</comment>
<feature type="transmembrane region" description="Helical" evidence="8">
    <location>
        <begin position="358"/>
        <end position="377"/>
    </location>
</feature>
<comment type="subcellular location">
    <subcellularLocation>
        <location evidence="1">Membrane</location>
        <topology evidence="1">Multi-pass membrane protein</topology>
    </subcellularLocation>
</comment>
<dbReference type="AlphaFoldDB" id="A0A9W7XGJ6"/>
<protein>
    <recommendedName>
        <fullName evidence="11">Na+/solute symporter</fullName>
    </recommendedName>
</protein>
<evidence type="ECO:0000313" key="9">
    <source>
        <dbReference type="EMBL" id="KAJ1642370.1"/>
    </source>
</evidence>